<evidence type="ECO:0000313" key="2">
    <source>
        <dbReference type="Proteomes" id="UP000189670"/>
    </source>
</evidence>
<comment type="caution">
    <text evidence="1">The sequence shown here is derived from an EMBL/GenBank/DDBJ whole genome shotgun (WGS) entry which is preliminary data.</text>
</comment>
<reference evidence="2" key="1">
    <citation type="submission" date="2012-11" db="EMBL/GenBank/DDBJ databases">
        <authorList>
            <person name="Lucero-Rivera Y.E."/>
            <person name="Tovar-Ramirez D."/>
        </authorList>
    </citation>
    <scope>NUCLEOTIDE SEQUENCE [LARGE SCALE GENOMIC DNA]</scope>
    <source>
        <strain evidence="2">Araruama</strain>
    </source>
</reference>
<gene>
    <name evidence="1" type="ORF">OMM_09149</name>
</gene>
<dbReference type="AlphaFoldDB" id="A0A1V1P5A9"/>
<protein>
    <submittedName>
        <fullName evidence="1">Uncharacterized protein</fullName>
    </submittedName>
</protein>
<sequence>MVNVQDGSGQPMSYYPIPMELTIGYTDEMLSAAGFSNDMAAKLNIYRWDGEQACYIYIGGVVDLDQQSVSMPINLPGQYILAIDEIPPEITSFKVSDHSSTPVITYEILDNFSGIDISSITFSLDETEYVH</sequence>
<dbReference type="Proteomes" id="UP000189670">
    <property type="component" value="Unassembled WGS sequence"/>
</dbReference>
<name>A0A1V1P5A9_9BACT</name>
<accession>A0A1V1P5A9</accession>
<evidence type="ECO:0000313" key="1">
    <source>
        <dbReference type="EMBL" id="ETR69984.1"/>
    </source>
</evidence>
<proteinExistence type="predicted"/>
<organism evidence="1 2">
    <name type="scientific">Candidatus Magnetoglobus multicellularis str. Araruama</name>
    <dbReference type="NCBI Taxonomy" id="890399"/>
    <lineage>
        <taxon>Bacteria</taxon>
        <taxon>Pseudomonadati</taxon>
        <taxon>Thermodesulfobacteriota</taxon>
        <taxon>Desulfobacteria</taxon>
        <taxon>Desulfobacterales</taxon>
        <taxon>Desulfobacteraceae</taxon>
        <taxon>Candidatus Magnetoglobus</taxon>
    </lineage>
</organism>
<dbReference type="EMBL" id="ATBP01000514">
    <property type="protein sequence ID" value="ETR69984.1"/>
    <property type="molecule type" value="Genomic_DNA"/>
</dbReference>
<feature type="non-terminal residue" evidence="1">
    <location>
        <position position="131"/>
    </location>
</feature>